<evidence type="ECO:0000256" key="5">
    <source>
        <dbReference type="ARBA" id="ARBA00022839"/>
    </source>
</evidence>
<gene>
    <name evidence="10" type="primary">recJ</name>
    <name evidence="10" type="ORF">HF682_12915</name>
</gene>
<dbReference type="Pfam" id="PF02272">
    <property type="entry name" value="DHHA1"/>
    <property type="match status" value="1"/>
</dbReference>
<dbReference type="Proteomes" id="UP000587991">
    <property type="component" value="Unassembled WGS sequence"/>
</dbReference>
<evidence type="ECO:0000259" key="9">
    <source>
        <dbReference type="Pfam" id="PF17768"/>
    </source>
</evidence>
<dbReference type="FunFam" id="3.90.1640.30:FF:000001">
    <property type="entry name" value="Single-stranded-DNA-specific exonuclease RecJ"/>
    <property type="match status" value="1"/>
</dbReference>
<dbReference type="PANTHER" id="PTHR30255:SF2">
    <property type="entry name" value="SINGLE-STRANDED-DNA-SPECIFIC EXONUCLEASE RECJ"/>
    <property type="match status" value="1"/>
</dbReference>
<dbReference type="GO" id="GO:0003676">
    <property type="term" value="F:nucleic acid binding"/>
    <property type="evidence" value="ECO:0007669"/>
    <property type="project" value="InterPro"/>
</dbReference>
<evidence type="ECO:0000313" key="11">
    <source>
        <dbReference type="Proteomes" id="UP000587991"/>
    </source>
</evidence>
<keyword evidence="4" id="KW-0378">Hydrolase</keyword>
<dbReference type="Gene3D" id="3.90.1640.30">
    <property type="match status" value="1"/>
</dbReference>
<keyword evidence="6" id="KW-0175">Coiled coil</keyword>
<evidence type="ECO:0000259" key="8">
    <source>
        <dbReference type="Pfam" id="PF02272"/>
    </source>
</evidence>
<dbReference type="Pfam" id="PF01368">
    <property type="entry name" value="DHH"/>
    <property type="match status" value="1"/>
</dbReference>
<feature type="domain" description="DHHA1" evidence="8">
    <location>
        <begin position="351"/>
        <end position="446"/>
    </location>
</feature>
<accession>A0A847RY36</accession>
<dbReference type="InterPro" id="IPR001667">
    <property type="entry name" value="DDH_dom"/>
</dbReference>
<keyword evidence="11" id="KW-1185">Reference proteome</keyword>
<dbReference type="GO" id="GO:0006281">
    <property type="term" value="P:DNA repair"/>
    <property type="evidence" value="ECO:0007669"/>
    <property type="project" value="InterPro"/>
</dbReference>
<evidence type="ECO:0000256" key="1">
    <source>
        <dbReference type="ARBA" id="ARBA00005915"/>
    </source>
</evidence>
<dbReference type="InterPro" id="IPR051673">
    <property type="entry name" value="SSDNA_exonuclease_RecJ"/>
</dbReference>
<reference evidence="10 11" key="1">
    <citation type="submission" date="2020-04" db="EMBL/GenBank/DDBJ databases">
        <title>Draft genome of Leeia sp. IMCC25680.</title>
        <authorList>
            <person name="Song J."/>
            <person name="Cho J.-C."/>
        </authorList>
    </citation>
    <scope>NUCLEOTIDE SEQUENCE [LARGE SCALE GENOMIC DNA]</scope>
    <source>
        <strain evidence="10 11">IMCC25680</strain>
    </source>
</reference>
<dbReference type="InterPro" id="IPR004610">
    <property type="entry name" value="RecJ"/>
</dbReference>
<dbReference type="AlphaFoldDB" id="A0A847RY36"/>
<dbReference type="GO" id="GO:0008409">
    <property type="term" value="F:5'-3' exonuclease activity"/>
    <property type="evidence" value="ECO:0007669"/>
    <property type="project" value="InterPro"/>
</dbReference>
<dbReference type="SUPFAM" id="SSF64182">
    <property type="entry name" value="DHH phosphoesterases"/>
    <property type="match status" value="1"/>
</dbReference>
<feature type="domain" description="RecJ OB" evidence="9">
    <location>
        <begin position="461"/>
        <end position="558"/>
    </location>
</feature>
<dbReference type="EMBL" id="JABAIM010000003">
    <property type="protein sequence ID" value="NLR76060.1"/>
    <property type="molecule type" value="Genomic_DNA"/>
</dbReference>
<dbReference type="GO" id="GO:0006310">
    <property type="term" value="P:DNA recombination"/>
    <property type="evidence" value="ECO:0007669"/>
    <property type="project" value="InterPro"/>
</dbReference>
<dbReference type="Pfam" id="PF17768">
    <property type="entry name" value="RecJ_OB"/>
    <property type="match status" value="1"/>
</dbReference>
<dbReference type="InterPro" id="IPR003156">
    <property type="entry name" value="DHHA1_dom"/>
</dbReference>
<evidence type="ECO:0000256" key="3">
    <source>
        <dbReference type="ARBA" id="ARBA00022722"/>
    </source>
</evidence>
<feature type="coiled-coil region" evidence="6">
    <location>
        <begin position="311"/>
        <end position="345"/>
    </location>
</feature>
<comment type="similarity">
    <text evidence="1">Belongs to the RecJ family.</text>
</comment>
<dbReference type="Gene3D" id="3.10.310.30">
    <property type="match status" value="1"/>
</dbReference>
<sequence>MQLIDRPIPGDALQRLLAARIPPALARLYAARGVTQLEQLDYRLQQLPDFTRMKGAAAAGQLLADCLQQGKRILIIADYDADGATACAVAVRGLRMLGGIVDFLVPNRFEYGYGLTPEIVELAAKRQPNLLVTVDNGIASLDGVAAAQARGLPVLITDHHLPGPQLPEAAAIVNPNQPGCDFPSKALAGVGVMFYVLLATRAALRERGHFTPENQPNLATLLDLVALGTVADVVPLDALNRSLVYQGLRRMRAGQACSGIRALAEAAGRSLDFAGHYELGFVLGPRLNAAGRLEDMTIGIQCLLSDDPAQTRRWASELEQLNQARKDIEADMQEVALNRVDLEQLGQQHSIVLYDRDWHQGVVGLLAGRLKERFHRPTLVFARGQDGLLKGSGRSIAGFHLRDALDWVSKQHPDLLHKFGGHAAAAGLTLAEADFPRFAACFEDVAQQWLQPAQLQRQLETDGTLPPHELTLPLAEALESQVWGQGFAEPVYRGYFRVSSQRVVGERHLKLQLTSADGQAFDAILFNQVDFLPDRISIAYRISINRYAGRSRLQLVVQQWQSAESMPQ</sequence>
<dbReference type="PANTHER" id="PTHR30255">
    <property type="entry name" value="SINGLE-STRANDED-DNA-SPECIFIC EXONUCLEASE RECJ"/>
    <property type="match status" value="1"/>
</dbReference>
<dbReference type="NCBIfam" id="TIGR00644">
    <property type="entry name" value="recJ"/>
    <property type="match status" value="1"/>
</dbReference>
<keyword evidence="3" id="KW-0540">Nuclease</keyword>
<proteinExistence type="inferred from homology"/>
<feature type="domain" description="DDH" evidence="7">
    <location>
        <begin position="72"/>
        <end position="229"/>
    </location>
</feature>
<keyword evidence="5 10" id="KW-0269">Exonuclease</keyword>
<name>A0A847RY36_9NEIS</name>
<dbReference type="RefSeq" id="WP_168877737.1">
    <property type="nucleotide sequence ID" value="NZ_JABAIM010000003.1"/>
</dbReference>
<dbReference type="InterPro" id="IPR041122">
    <property type="entry name" value="RecJ_OB"/>
</dbReference>
<protein>
    <recommendedName>
        <fullName evidence="2">Single-stranded-DNA-specific exonuclease RecJ</fullName>
    </recommendedName>
</protein>
<dbReference type="InterPro" id="IPR038763">
    <property type="entry name" value="DHH_sf"/>
</dbReference>
<comment type="caution">
    <text evidence="10">The sequence shown here is derived from an EMBL/GenBank/DDBJ whole genome shotgun (WGS) entry which is preliminary data.</text>
</comment>
<evidence type="ECO:0000313" key="10">
    <source>
        <dbReference type="EMBL" id="NLR76060.1"/>
    </source>
</evidence>
<organism evidence="10 11">
    <name type="scientific">Leeia aquatica</name>
    <dbReference type="NCBI Taxonomy" id="2725557"/>
    <lineage>
        <taxon>Bacteria</taxon>
        <taxon>Pseudomonadati</taxon>
        <taxon>Pseudomonadota</taxon>
        <taxon>Betaproteobacteria</taxon>
        <taxon>Neisseriales</taxon>
        <taxon>Leeiaceae</taxon>
        <taxon>Leeia</taxon>
    </lineage>
</organism>
<evidence type="ECO:0000259" key="7">
    <source>
        <dbReference type="Pfam" id="PF01368"/>
    </source>
</evidence>
<evidence type="ECO:0000256" key="2">
    <source>
        <dbReference type="ARBA" id="ARBA00019841"/>
    </source>
</evidence>
<evidence type="ECO:0000256" key="6">
    <source>
        <dbReference type="SAM" id="Coils"/>
    </source>
</evidence>
<evidence type="ECO:0000256" key="4">
    <source>
        <dbReference type="ARBA" id="ARBA00022801"/>
    </source>
</evidence>